<evidence type="ECO:0000256" key="1">
    <source>
        <dbReference type="ARBA" id="ARBA00006821"/>
    </source>
</evidence>
<dbReference type="Pfam" id="PF09210">
    <property type="entry name" value="BE_C"/>
    <property type="match status" value="1"/>
</dbReference>
<dbReference type="InterPro" id="IPR028995">
    <property type="entry name" value="Glyco_hydro_57/38_cen_sf"/>
</dbReference>
<name>A0ABY8MEN8_9SPIO</name>
<sequence>MSDKHYLSLLLHAHLPYVHHPEHLSFLEENWFFEAISETYMPLLQMLERLERDGVPCRLAMTLSSTLLAMLDHPNLQARYLNYLNRQQALCGTLIKDWQCSDEEREVLRNYLGFYRNSYELFQNYYHRNLIPCFRKYRDKGMLELLCTGATHAFLPNFRQYPCLVRQQIRLAVVTFEKYFGKQKSLGFWLPECGYYDDLDKLLVQEGISYSYIALHGLLGTDKLPKNGSFAPIRSPEGLVFFPRERASSAIIWDQRIGYPGAGVYRDFYQDVGYKADLEVLGEQLPFGLRYYTGIKLWRIKKEQGAGGMESCVYQEEKAKLLAFEHAQNFLQHLADQGRKANQLMQCPALISAAYDAELFGHWWNEGPLFLEQLFRRSNEEVQTGSSALEFITPSGYLQRESDFQTLRPCFSSWGRDGYAQVWLDQQNDWIYPQLFELYENIQVVLAQKSIHSQDRHASHEYGPYQQEAIKQLVREFTLACASDWAFMMKSDTSRDYAIDRTNEHIRNTFEILQGLAQKRFDSNWLSRLKSKNRIFPDLDIEDFFL</sequence>
<dbReference type="PANTHER" id="PTHR41695:SF1">
    <property type="entry name" value="1,4-ALPHA-GLUCAN BRANCHING ENZYME TK1436"/>
    <property type="match status" value="1"/>
</dbReference>
<dbReference type="Gene3D" id="3.20.110.10">
    <property type="entry name" value="Glycoside hydrolase 38, N terminal domain"/>
    <property type="match status" value="1"/>
</dbReference>
<evidence type="ECO:0000256" key="3">
    <source>
        <dbReference type="RuleBase" id="RU361196"/>
    </source>
</evidence>
<keyword evidence="7" id="KW-1185">Reference proteome</keyword>
<organism evidence="6 7">
    <name type="scientific">Candidatus Haliotispira prima</name>
    <dbReference type="NCBI Taxonomy" id="3034016"/>
    <lineage>
        <taxon>Bacteria</taxon>
        <taxon>Pseudomonadati</taxon>
        <taxon>Spirochaetota</taxon>
        <taxon>Spirochaetia</taxon>
        <taxon>Spirochaetales</taxon>
        <taxon>Spirochaetaceae</taxon>
        <taxon>Candidatus Haliotispira</taxon>
    </lineage>
</organism>
<dbReference type="EMBL" id="CP123443">
    <property type="protein sequence ID" value="WGK68442.1"/>
    <property type="molecule type" value="Genomic_DNA"/>
</dbReference>
<dbReference type="Proteomes" id="UP001228690">
    <property type="component" value="Chromosome"/>
</dbReference>
<dbReference type="SUPFAM" id="SSF88688">
    <property type="entry name" value="Families 57/38 glycoside transferase middle domain"/>
    <property type="match status" value="1"/>
</dbReference>
<comment type="similarity">
    <text evidence="1 3">Belongs to the glycosyl hydrolase 57 family.</text>
</comment>
<dbReference type="InterPro" id="IPR011330">
    <property type="entry name" value="Glyco_hydro/deAcase_b/a-brl"/>
</dbReference>
<feature type="domain" description="Glycoside hydrolase family 57 N-terminal" evidence="4">
    <location>
        <begin position="9"/>
        <end position="402"/>
    </location>
</feature>
<evidence type="ECO:0000313" key="7">
    <source>
        <dbReference type="Proteomes" id="UP001228690"/>
    </source>
</evidence>
<dbReference type="PANTHER" id="PTHR41695">
    <property type="entry name" value="1,4-ALPHA-GLUCAN BRANCHING ENZYME RV3031-RELATED"/>
    <property type="match status" value="1"/>
</dbReference>
<protein>
    <submittedName>
        <fullName evidence="6">DUF1957 domain-containing protein</fullName>
    </submittedName>
</protein>
<evidence type="ECO:0000259" key="5">
    <source>
        <dbReference type="Pfam" id="PF09210"/>
    </source>
</evidence>
<proteinExistence type="inferred from homology"/>
<dbReference type="InterPro" id="IPR027291">
    <property type="entry name" value="Glyco_hydro_38_N_sf"/>
</dbReference>
<dbReference type="Pfam" id="PF03065">
    <property type="entry name" value="Glyco_hydro_57"/>
    <property type="match status" value="1"/>
</dbReference>
<accession>A0ABY8MEN8</accession>
<dbReference type="InterPro" id="IPR037090">
    <property type="entry name" value="57_glycoside_trans_central"/>
</dbReference>
<evidence type="ECO:0000259" key="4">
    <source>
        <dbReference type="Pfam" id="PF03065"/>
    </source>
</evidence>
<reference evidence="6 7" key="1">
    <citation type="submission" date="2023-04" db="EMBL/GenBank/DDBJ databases">
        <title>Spirochaete genome identified in red abalone sample constitutes a novel genus.</title>
        <authorList>
            <person name="Sharma S.P."/>
            <person name="Purcell C.M."/>
            <person name="Hyde J.R."/>
            <person name="Severin A.J."/>
        </authorList>
    </citation>
    <scope>NUCLEOTIDE SEQUENCE [LARGE SCALE GENOMIC DNA]</scope>
    <source>
        <strain evidence="6 7">SP-2023</strain>
    </source>
</reference>
<dbReference type="InterPro" id="IPR015293">
    <property type="entry name" value="BE_C"/>
</dbReference>
<keyword evidence="2 3" id="KW-0119">Carbohydrate metabolism</keyword>
<gene>
    <name evidence="6" type="ORF">P0082_08110</name>
</gene>
<dbReference type="RefSeq" id="WP_326926624.1">
    <property type="nucleotide sequence ID" value="NZ_CP123443.1"/>
</dbReference>
<dbReference type="InterPro" id="IPR040042">
    <property type="entry name" value="Branching_enz_MT3115-like"/>
</dbReference>
<dbReference type="SUPFAM" id="SSF88713">
    <property type="entry name" value="Glycoside hydrolase/deacetylase"/>
    <property type="match status" value="1"/>
</dbReference>
<dbReference type="CDD" id="cd10792">
    <property type="entry name" value="GH57N_AmyC_like"/>
    <property type="match status" value="1"/>
</dbReference>
<dbReference type="InterPro" id="IPR004300">
    <property type="entry name" value="Glyco_hydro_57_N"/>
</dbReference>
<dbReference type="Gene3D" id="1.20.1430.10">
    <property type="entry name" value="Families 57/38 glycoside transferase, middle domain"/>
    <property type="match status" value="1"/>
</dbReference>
<feature type="domain" description="1,4-alpha-glucan branching enzyme C-terminal" evidence="5">
    <location>
        <begin position="464"/>
        <end position="544"/>
    </location>
</feature>
<evidence type="ECO:0000313" key="6">
    <source>
        <dbReference type="EMBL" id="WGK68442.1"/>
    </source>
</evidence>
<evidence type="ECO:0000256" key="2">
    <source>
        <dbReference type="ARBA" id="ARBA00023277"/>
    </source>
</evidence>